<feature type="chain" id="PRO_5040802392" evidence="2">
    <location>
        <begin position="23"/>
        <end position="120"/>
    </location>
</feature>
<dbReference type="EMBL" id="BRXW01000350">
    <property type="protein sequence ID" value="GMH46892.1"/>
    <property type="molecule type" value="Genomic_DNA"/>
</dbReference>
<name>A0A9W7DLR9_9STRA</name>
<feature type="region of interest" description="Disordered" evidence="1">
    <location>
        <begin position="81"/>
        <end position="107"/>
    </location>
</feature>
<proteinExistence type="predicted"/>
<dbReference type="Proteomes" id="UP001165122">
    <property type="component" value="Unassembled WGS sequence"/>
</dbReference>
<keyword evidence="2" id="KW-0732">Signal</keyword>
<sequence>MRLHGMLLLLSLLSSLYHTCTSSSPPASSYPNDNTTPHMVEVEIEIDGMQGSVPVSLPYATVVDPDGQKSLSALRDKMMELGGVHPSGDEQVRRAGERSRRAEQGRIRSRDNIVNALRCL</sequence>
<evidence type="ECO:0000256" key="2">
    <source>
        <dbReference type="SAM" id="SignalP"/>
    </source>
</evidence>
<gene>
    <name evidence="3" type="ORF">TrLO_g5484</name>
</gene>
<feature type="signal peptide" evidence="2">
    <location>
        <begin position="1"/>
        <end position="22"/>
    </location>
</feature>
<protein>
    <submittedName>
        <fullName evidence="3">Uncharacterized protein</fullName>
    </submittedName>
</protein>
<comment type="caution">
    <text evidence="3">The sequence shown here is derived from an EMBL/GenBank/DDBJ whole genome shotgun (WGS) entry which is preliminary data.</text>
</comment>
<keyword evidence="4" id="KW-1185">Reference proteome</keyword>
<accession>A0A9W7DLR9</accession>
<dbReference type="AlphaFoldDB" id="A0A9W7DLR9"/>
<feature type="compositionally biased region" description="Basic and acidic residues" evidence="1">
    <location>
        <begin position="87"/>
        <end position="107"/>
    </location>
</feature>
<evidence type="ECO:0000313" key="3">
    <source>
        <dbReference type="EMBL" id="GMH46892.1"/>
    </source>
</evidence>
<evidence type="ECO:0000256" key="1">
    <source>
        <dbReference type="SAM" id="MobiDB-lite"/>
    </source>
</evidence>
<organism evidence="3 4">
    <name type="scientific">Triparma laevis f. longispina</name>
    <dbReference type="NCBI Taxonomy" id="1714387"/>
    <lineage>
        <taxon>Eukaryota</taxon>
        <taxon>Sar</taxon>
        <taxon>Stramenopiles</taxon>
        <taxon>Ochrophyta</taxon>
        <taxon>Bolidophyceae</taxon>
        <taxon>Parmales</taxon>
        <taxon>Triparmaceae</taxon>
        <taxon>Triparma</taxon>
    </lineage>
</organism>
<evidence type="ECO:0000313" key="4">
    <source>
        <dbReference type="Proteomes" id="UP001165122"/>
    </source>
</evidence>
<reference evidence="4" key="1">
    <citation type="journal article" date="2023" name="Commun. Biol.">
        <title>Genome analysis of Parmales, the sister group of diatoms, reveals the evolutionary specialization of diatoms from phago-mixotrophs to photoautotrophs.</title>
        <authorList>
            <person name="Ban H."/>
            <person name="Sato S."/>
            <person name="Yoshikawa S."/>
            <person name="Yamada K."/>
            <person name="Nakamura Y."/>
            <person name="Ichinomiya M."/>
            <person name="Sato N."/>
            <person name="Blanc-Mathieu R."/>
            <person name="Endo H."/>
            <person name="Kuwata A."/>
            <person name="Ogata H."/>
        </authorList>
    </citation>
    <scope>NUCLEOTIDE SEQUENCE [LARGE SCALE GENOMIC DNA]</scope>
    <source>
        <strain evidence="4">NIES 3700</strain>
    </source>
</reference>